<accession>A0A9X0QJN5</accession>
<reference evidence="1 2" key="1">
    <citation type="submission" date="2020-08" db="EMBL/GenBank/DDBJ databases">
        <title>Genomic Encyclopedia of Type Strains, Phase IV (KMG-V): Genome sequencing to study the core and pangenomes of soil and plant-associated prokaryotes.</title>
        <authorList>
            <person name="Whitman W."/>
        </authorList>
    </citation>
    <scope>NUCLEOTIDE SEQUENCE [LARGE SCALE GENOMIC DNA]</scope>
    <source>
        <strain evidence="1 2">X5P2</strain>
    </source>
</reference>
<keyword evidence="2" id="KW-1185">Reference proteome</keyword>
<organism evidence="1 2">
    <name type="scientific">Tunturiibacter gelidiferens</name>
    <dbReference type="NCBI Taxonomy" id="3069689"/>
    <lineage>
        <taxon>Bacteria</taxon>
        <taxon>Pseudomonadati</taxon>
        <taxon>Acidobacteriota</taxon>
        <taxon>Terriglobia</taxon>
        <taxon>Terriglobales</taxon>
        <taxon>Acidobacteriaceae</taxon>
        <taxon>Tunturiibacter</taxon>
    </lineage>
</organism>
<evidence type="ECO:0000313" key="1">
    <source>
        <dbReference type="EMBL" id="MBB5331697.1"/>
    </source>
</evidence>
<dbReference type="Proteomes" id="UP000535182">
    <property type="component" value="Unassembled WGS sequence"/>
</dbReference>
<sequence>MSNAVSPIMEDRIVVTLSRQLCSTLLHNWHLVSDREAGWQ</sequence>
<dbReference type="AlphaFoldDB" id="A0A9X0QJN5"/>
<name>A0A9X0QJN5_9BACT</name>
<comment type="caution">
    <text evidence="1">The sequence shown here is derived from an EMBL/GenBank/DDBJ whole genome shotgun (WGS) entry which is preliminary data.</text>
</comment>
<dbReference type="EMBL" id="JACHEB010000017">
    <property type="protein sequence ID" value="MBB5331697.1"/>
    <property type="molecule type" value="Genomic_DNA"/>
</dbReference>
<protein>
    <submittedName>
        <fullName evidence="1">Uncharacterized protein</fullName>
    </submittedName>
</protein>
<proteinExistence type="predicted"/>
<evidence type="ECO:0000313" key="2">
    <source>
        <dbReference type="Proteomes" id="UP000535182"/>
    </source>
</evidence>
<gene>
    <name evidence="1" type="ORF">HDF14_005346</name>
</gene>